<dbReference type="InterPro" id="IPR013823">
    <property type="entry name" value="Ribosomal_bL12_C"/>
</dbReference>
<dbReference type="Pfam" id="PF00542">
    <property type="entry name" value="Ribosomal_L12"/>
    <property type="match status" value="1"/>
</dbReference>
<comment type="similarity">
    <text evidence="1">Belongs to the bacterial ribosomal protein bL12 family.</text>
</comment>
<dbReference type="Pfam" id="PF16320">
    <property type="entry name" value="Ribosomal_L12_N"/>
    <property type="match status" value="1"/>
</dbReference>
<evidence type="ECO:0000256" key="1">
    <source>
        <dbReference type="ARBA" id="ARBA00007197"/>
    </source>
</evidence>
<keyword evidence="2" id="KW-0689">Ribosomal protein</keyword>
<organism evidence="6 7">
    <name type="scientific">Sinanodonta woodiana</name>
    <name type="common">Chinese pond mussel</name>
    <name type="synonym">Anodonta woodiana</name>
    <dbReference type="NCBI Taxonomy" id="1069815"/>
    <lineage>
        <taxon>Eukaryota</taxon>
        <taxon>Metazoa</taxon>
        <taxon>Spiralia</taxon>
        <taxon>Lophotrochozoa</taxon>
        <taxon>Mollusca</taxon>
        <taxon>Bivalvia</taxon>
        <taxon>Autobranchia</taxon>
        <taxon>Heteroconchia</taxon>
        <taxon>Palaeoheterodonta</taxon>
        <taxon>Unionida</taxon>
        <taxon>Unionoidea</taxon>
        <taxon>Unionidae</taxon>
        <taxon>Unioninae</taxon>
        <taxon>Sinanodonta</taxon>
    </lineage>
</organism>
<sequence length="193" mass="21336">MFLVRIFCKSALRGPSCKCRLKGLNVARTTRCLVGFQNYYSTQHAIAAPTAEGEARDFSPKIHKIVDDISKLTLFEVADLNELLKKTLKIQDAPVMMGAAMQSGPVKKEAEEEPELAPKKEKTTFTVKLTAFDDSKKVVLIKELKNLMSGMNLVQAKKFVESAPQVVKQEIPKEEADKLKAALEAVGGKVEIE</sequence>
<dbReference type="GO" id="GO:0005737">
    <property type="term" value="C:cytoplasm"/>
    <property type="evidence" value="ECO:0007669"/>
    <property type="project" value="UniProtKB-ARBA"/>
</dbReference>
<dbReference type="PANTHER" id="PTHR45987:SF4">
    <property type="entry name" value="LARGE RIBOSOMAL SUBUNIT PROTEIN BL12M"/>
    <property type="match status" value="1"/>
</dbReference>
<evidence type="ECO:0000256" key="3">
    <source>
        <dbReference type="ARBA" id="ARBA00023274"/>
    </source>
</evidence>
<reference evidence="6 7" key="1">
    <citation type="submission" date="2024-11" db="EMBL/GenBank/DDBJ databases">
        <title>Chromosome-level genome assembly of the freshwater bivalve Anodonta woodiana.</title>
        <authorList>
            <person name="Chen X."/>
        </authorList>
    </citation>
    <scope>NUCLEOTIDE SEQUENCE [LARGE SCALE GENOMIC DNA]</scope>
    <source>
        <strain evidence="6">MN2024</strain>
        <tissue evidence="6">Gills</tissue>
    </source>
</reference>
<keyword evidence="7" id="KW-1185">Reference proteome</keyword>
<evidence type="ECO:0000256" key="2">
    <source>
        <dbReference type="ARBA" id="ARBA00022980"/>
    </source>
</evidence>
<gene>
    <name evidence="6" type="ORF">ACJMK2_033481</name>
</gene>
<dbReference type="InterPro" id="IPR014719">
    <property type="entry name" value="Ribosomal_bL12_C/ClpS-like"/>
</dbReference>
<evidence type="ECO:0000259" key="4">
    <source>
        <dbReference type="Pfam" id="PF00542"/>
    </source>
</evidence>
<dbReference type="CDD" id="cd00387">
    <property type="entry name" value="Ribosomal_L7_L12"/>
    <property type="match status" value="1"/>
</dbReference>
<dbReference type="GO" id="GO:1990904">
    <property type="term" value="C:ribonucleoprotein complex"/>
    <property type="evidence" value="ECO:0007669"/>
    <property type="project" value="UniProtKB-KW"/>
</dbReference>
<dbReference type="SUPFAM" id="SSF48300">
    <property type="entry name" value="Ribosomal protein L7/12, oligomerisation (N-terminal) domain"/>
    <property type="match status" value="1"/>
</dbReference>
<dbReference type="PANTHER" id="PTHR45987">
    <property type="entry name" value="39S RIBOSOMAL PROTEIN L12"/>
    <property type="match status" value="1"/>
</dbReference>
<evidence type="ECO:0008006" key="8">
    <source>
        <dbReference type="Google" id="ProtNLM"/>
    </source>
</evidence>
<comment type="caution">
    <text evidence="6">The sequence shown here is derived from an EMBL/GenBank/DDBJ whole genome shotgun (WGS) entry which is preliminary data.</text>
</comment>
<dbReference type="AlphaFoldDB" id="A0ABD3WNH9"/>
<dbReference type="InterPro" id="IPR000206">
    <property type="entry name" value="Ribosomal_bL12"/>
</dbReference>
<dbReference type="Proteomes" id="UP001634394">
    <property type="component" value="Unassembled WGS sequence"/>
</dbReference>
<dbReference type="FunFam" id="3.30.1390.10:FF:000001">
    <property type="entry name" value="50S ribosomal protein L7/L12"/>
    <property type="match status" value="1"/>
</dbReference>
<dbReference type="InterPro" id="IPR036235">
    <property type="entry name" value="Ribosomal_bL12_oligo_N_sf"/>
</dbReference>
<proteinExistence type="inferred from homology"/>
<evidence type="ECO:0000313" key="6">
    <source>
        <dbReference type="EMBL" id="KAL3875537.1"/>
    </source>
</evidence>
<protein>
    <recommendedName>
        <fullName evidence="8">Mitochondrial ribosomal protein L12</fullName>
    </recommendedName>
</protein>
<dbReference type="EMBL" id="JBJQND010000005">
    <property type="protein sequence ID" value="KAL3875537.1"/>
    <property type="molecule type" value="Genomic_DNA"/>
</dbReference>
<dbReference type="Gene3D" id="3.30.1390.10">
    <property type="match status" value="1"/>
</dbReference>
<feature type="domain" description="Large ribosomal subunit protein bL12 oligomerization" evidence="5">
    <location>
        <begin position="61"/>
        <end position="100"/>
    </location>
</feature>
<dbReference type="SUPFAM" id="SSF54736">
    <property type="entry name" value="ClpS-like"/>
    <property type="match status" value="1"/>
</dbReference>
<accession>A0ABD3WNH9</accession>
<evidence type="ECO:0000259" key="5">
    <source>
        <dbReference type="Pfam" id="PF16320"/>
    </source>
</evidence>
<dbReference type="HAMAP" id="MF_00368">
    <property type="entry name" value="Ribosomal_bL12"/>
    <property type="match status" value="1"/>
</dbReference>
<dbReference type="Gene3D" id="1.20.5.710">
    <property type="entry name" value="Single helix bin"/>
    <property type="match status" value="1"/>
</dbReference>
<dbReference type="GO" id="GO:0005840">
    <property type="term" value="C:ribosome"/>
    <property type="evidence" value="ECO:0007669"/>
    <property type="project" value="UniProtKB-KW"/>
</dbReference>
<evidence type="ECO:0000313" key="7">
    <source>
        <dbReference type="Proteomes" id="UP001634394"/>
    </source>
</evidence>
<keyword evidence="3" id="KW-0687">Ribonucleoprotein</keyword>
<name>A0ABD3WNH9_SINWO</name>
<dbReference type="InterPro" id="IPR008932">
    <property type="entry name" value="Ribosomal_bL12_oligo"/>
</dbReference>
<feature type="domain" description="Large ribosomal subunit protein bL12 C-terminal" evidence="4">
    <location>
        <begin position="125"/>
        <end position="193"/>
    </location>
</feature>